<gene>
    <name evidence="2" type="ORF">ACFFFR_06025</name>
</gene>
<evidence type="ECO:0000313" key="3">
    <source>
        <dbReference type="Proteomes" id="UP001589862"/>
    </source>
</evidence>
<sequence>MSQPLTEHLEHFHNAARLNLFFRARLAARGIAVDTIDIVRVQHRPKAGVTGVYRVRGSMGGRAIEHHYGMTTESLTAQERHDVVQTHYAGIPVSVWRHPTDPRLPGLPLATDPGTLCALWPDAFPTAGELDLSWRTYRPLRRAVLHAQYGAQEAYLKVLTLKRAGRLGHIHRIMADAKVPTARLVGEPKAGIVPLAALPGRPMTDYLFSWNPDVLDRALPLAELVQVLDDLPTELTTLRPRSAWADGIGAFTRSAAAAFPHLAPRLRRVRKHLRKRLAKTDRGPVVPTHGDFYEANIFLTEGPDQSLRFSGLLDLDTMGPGHRVDDLACLLGHLAVLPSVHPDYRRIEPLTARWWQVCAGLVDERALQLRAAAVALTLIAGTKHAPAHKAASIAEQRLTAVEEILEGKRA</sequence>
<dbReference type="SUPFAM" id="SSF56112">
    <property type="entry name" value="Protein kinase-like (PK-like)"/>
    <property type="match status" value="1"/>
</dbReference>
<dbReference type="RefSeq" id="WP_377458719.1">
    <property type="nucleotide sequence ID" value="NZ_JBHLUB010000027.1"/>
</dbReference>
<organism evidence="2 3">
    <name type="scientific">Micrococcoides hystricis</name>
    <dbReference type="NCBI Taxonomy" id="1572761"/>
    <lineage>
        <taxon>Bacteria</taxon>
        <taxon>Bacillati</taxon>
        <taxon>Actinomycetota</taxon>
        <taxon>Actinomycetes</taxon>
        <taxon>Micrococcales</taxon>
        <taxon>Micrococcaceae</taxon>
        <taxon>Micrococcoides</taxon>
    </lineage>
</organism>
<dbReference type="EMBL" id="JBHLUB010000027">
    <property type="protein sequence ID" value="MFC0581939.1"/>
    <property type="molecule type" value="Genomic_DNA"/>
</dbReference>
<keyword evidence="3" id="KW-1185">Reference proteome</keyword>
<dbReference type="InterPro" id="IPR002575">
    <property type="entry name" value="Aminoglycoside_PTrfase"/>
</dbReference>
<reference evidence="2 3" key="1">
    <citation type="submission" date="2024-09" db="EMBL/GenBank/DDBJ databases">
        <authorList>
            <person name="Sun Q."/>
            <person name="Mori K."/>
        </authorList>
    </citation>
    <scope>NUCLEOTIDE SEQUENCE [LARGE SCALE GENOMIC DNA]</scope>
    <source>
        <strain evidence="2 3">NCAIM B.02604</strain>
    </source>
</reference>
<dbReference type="Gene3D" id="3.90.1200.10">
    <property type="match status" value="1"/>
</dbReference>
<evidence type="ECO:0000259" key="1">
    <source>
        <dbReference type="Pfam" id="PF01636"/>
    </source>
</evidence>
<dbReference type="InterPro" id="IPR011009">
    <property type="entry name" value="Kinase-like_dom_sf"/>
</dbReference>
<dbReference type="Proteomes" id="UP001589862">
    <property type="component" value="Unassembled WGS sequence"/>
</dbReference>
<protein>
    <submittedName>
        <fullName evidence="2">Phosphotransferase</fullName>
    </submittedName>
</protein>
<dbReference type="Pfam" id="PF01636">
    <property type="entry name" value="APH"/>
    <property type="match status" value="1"/>
</dbReference>
<name>A0ABV6P9Z2_9MICC</name>
<proteinExistence type="predicted"/>
<feature type="domain" description="Aminoglycoside phosphotransferase" evidence="1">
    <location>
        <begin position="169"/>
        <end position="333"/>
    </location>
</feature>
<comment type="caution">
    <text evidence="2">The sequence shown here is derived from an EMBL/GenBank/DDBJ whole genome shotgun (WGS) entry which is preliminary data.</text>
</comment>
<accession>A0ABV6P9Z2</accession>
<evidence type="ECO:0000313" key="2">
    <source>
        <dbReference type="EMBL" id="MFC0581939.1"/>
    </source>
</evidence>